<keyword evidence="3" id="KW-1185">Reference proteome</keyword>
<feature type="chain" id="PRO_5004522690" evidence="1">
    <location>
        <begin position="27"/>
        <end position="251"/>
    </location>
</feature>
<evidence type="ECO:0000256" key="1">
    <source>
        <dbReference type="SAM" id="SignalP"/>
    </source>
</evidence>
<feature type="signal peptide" evidence="1">
    <location>
        <begin position="1"/>
        <end position="26"/>
    </location>
</feature>
<gene>
    <name evidence="2" type="ORF">HMPREF9194_00873</name>
</gene>
<reference evidence="2 3" key="1">
    <citation type="submission" date="2013-04" db="EMBL/GenBank/DDBJ databases">
        <title>The Genome Sequence of Treponema maltophilum ATCC 51939.</title>
        <authorList>
            <consortium name="The Broad Institute Genomics Platform"/>
            <person name="Earl A."/>
            <person name="Ward D."/>
            <person name="Feldgarden M."/>
            <person name="Gevers D."/>
            <person name="Leonetti C."/>
            <person name="Blanton J.M."/>
            <person name="Dewhirst F.E."/>
            <person name="Izard J."/>
            <person name="Walker B."/>
            <person name="Young S."/>
            <person name="Zeng Q."/>
            <person name="Gargeya S."/>
            <person name="Fitzgerald M."/>
            <person name="Haas B."/>
            <person name="Abouelleil A."/>
            <person name="Allen A.W."/>
            <person name="Alvarado L."/>
            <person name="Arachchi H.M."/>
            <person name="Berlin A.M."/>
            <person name="Chapman S.B."/>
            <person name="Gainer-Dewar J."/>
            <person name="Goldberg J."/>
            <person name="Griggs A."/>
            <person name="Gujja S."/>
            <person name="Hansen M."/>
            <person name="Howarth C."/>
            <person name="Imamovic A."/>
            <person name="Ireland A."/>
            <person name="Larimer J."/>
            <person name="McCowan C."/>
            <person name="Murphy C."/>
            <person name="Pearson M."/>
            <person name="Poon T.W."/>
            <person name="Priest M."/>
            <person name="Roberts A."/>
            <person name="Saif S."/>
            <person name="Shea T."/>
            <person name="Sisk P."/>
            <person name="Sykes S."/>
            <person name="Wortman J."/>
            <person name="Nusbaum C."/>
            <person name="Birren B."/>
        </authorList>
    </citation>
    <scope>NUCLEOTIDE SEQUENCE [LARGE SCALE GENOMIC DNA]</scope>
    <source>
        <strain evidence="2 3">ATCC 51939</strain>
    </source>
</reference>
<dbReference type="PATRIC" id="fig|1125699.3.peg.890"/>
<dbReference type="OrthoDB" id="361070at2"/>
<sequence>MKITIKKHAVFFVFVLLFCMRTVRSAAFDFSGNENGPHDISAAFIFNTKKGIEPNIFYADFLYTYSRSFAEASAGVQLTSANADLLLKAMYLPLNVLHHKIGLAATYHMSGLYNVGTIHDIVGAFEYTLTMPDRFIFFAQAGYMYQWICTAVPGGKTIVTGQYSKTGALHCTAVIKKEWYVGGGMSTYENFRYPVFVTPSIQFDVYYRSKGTLIPEGLYIGLEACLRYSDFFTLTAYPENFLIKSVVGIKL</sequence>
<proteinExistence type="predicted"/>
<dbReference type="Proteomes" id="UP000014541">
    <property type="component" value="Unassembled WGS sequence"/>
</dbReference>
<keyword evidence="1" id="KW-0732">Signal</keyword>
<organism evidence="2 3">
    <name type="scientific">Treponema maltophilum ATCC 51939</name>
    <dbReference type="NCBI Taxonomy" id="1125699"/>
    <lineage>
        <taxon>Bacteria</taxon>
        <taxon>Pseudomonadati</taxon>
        <taxon>Spirochaetota</taxon>
        <taxon>Spirochaetia</taxon>
        <taxon>Spirochaetales</taxon>
        <taxon>Treponemataceae</taxon>
        <taxon>Treponema</taxon>
    </lineage>
</organism>
<dbReference type="eggNOG" id="ENOG5031CIY">
    <property type="taxonomic scope" value="Bacteria"/>
</dbReference>
<accession>S3K0Y6</accession>
<dbReference type="HOGENOM" id="CLU_1111002_0_0_12"/>
<evidence type="ECO:0000313" key="2">
    <source>
        <dbReference type="EMBL" id="EPF30556.1"/>
    </source>
</evidence>
<dbReference type="EMBL" id="ATFF01000006">
    <property type="protein sequence ID" value="EPF30556.1"/>
    <property type="molecule type" value="Genomic_DNA"/>
</dbReference>
<comment type="caution">
    <text evidence="2">The sequence shown here is derived from an EMBL/GenBank/DDBJ whole genome shotgun (WGS) entry which is preliminary data.</text>
</comment>
<name>S3K0Y6_TREMA</name>
<dbReference type="RefSeq" id="WP_016525167.1">
    <property type="nucleotide sequence ID" value="NZ_KE332518.1"/>
</dbReference>
<dbReference type="STRING" id="1125699.HMPREF9194_00873"/>
<evidence type="ECO:0000313" key="3">
    <source>
        <dbReference type="Proteomes" id="UP000014541"/>
    </source>
</evidence>
<protein>
    <submittedName>
        <fullName evidence="2">Uncharacterized protein</fullName>
    </submittedName>
</protein>
<dbReference type="AlphaFoldDB" id="S3K0Y6"/>